<dbReference type="RefSeq" id="WP_092703614.1">
    <property type="nucleotide sequence ID" value="NZ_FNFC01000012.1"/>
</dbReference>
<accession>A0A1G8XW78</accession>
<evidence type="ECO:0000313" key="2">
    <source>
        <dbReference type="Proteomes" id="UP000198856"/>
    </source>
</evidence>
<sequence length="183" mass="19425">MWPIGHVAVAYLVSAGTRRIRSAQPPQVGVVVAACVAGLVPDLIDKPLSWQAGVLPTGRSLAHSLLVLGPCCLLAYLIARRRGRGELGITVAAGAVSHPLVDALPSLWQSGPASFLLWPVTSVDPYEGAPPGLFELLSSAAAEPYFVSEFVLFALAVWVWQREGAPGLPERVADWTASIYPYS</sequence>
<dbReference type="InterPro" id="IPR007404">
    <property type="entry name" value="YdjM-like"/>
</dbReference>
<evidence type="ECO:0000313" key="1">
    <source>
        <dbReference type="EMBL" id="SDJ94155.1"/>
    </source>
</evidence>
<dbReference type="Proteomes" id="UP000198856">
    <property type="component" value="Unassembled WGS sequence"/>
</dbReference>
<dbReference type="STRING" id="890420.SAMN05216226_11286"/>
<name>A0A1G8XW78_9EURY</name>
<dbReference type="OrthoDB" id="206308at2157"/>
<dbReference type="GO" id="GO:0016787">
    <property type="term" value="F:hydrolase activity"/>
    <property type="evidence" value="ECO:0007669"/>
    <property type="project" value="UniProtKB-KW"/>
</dbReference>
<dbReference type="AlphaFoldDB" id="A0A1G8XW78"/>
<gene>
    <name evidence="1" type="ORF">SAMN05216226_11286</name>
</gene>
<proteinExistence type="predicted"/>
<protein>
    <submittedName>
        <fullName evidence="1">LexA-binding, inner membrane-associated putative hydrolase</fullName>
    </submittedName>
</protein>
<dbReference type="EMBL" id="FNFC01000012">
    <property type="protein sequence ID" value="SDJ94155.1"/>
    <property type="molecule type" value="Genomic_DNA"/>
</dbReference>
<organism evidence="1 2">
    <name type="scientific">Halovenus aranensis</name>
    <dbReference type="NCBI Taxonomy" id="890420"/>
    <lineage>
        <taxon>Archaea</taxon>
        <taxon>Methanobacteriati</taxon>
        <taxon>Methanobacteriota</taxon>
        <taxon>Stenosarchaea group</taxon>
        <taxon>Halobacteria</taxon>
        <taxon>Halobacteriales</taxon>
        <taxon>Haloarculaceae</taxon>
        <taxon>Halovenus</taxon>
    </lineage>
</organism>
<dbReference type="Pfam" id="PF04307">
    <property type="entry name" value="YdjM"/>
    <property type="match status" value="1"/>
</dbReference>
<reference evidence="1 2" key="1">
    <citation type="submission" date="2016-10" db="EMBL/GenBank/DDBJ databases">
        <authorList>
            <person name="de Groot N.N."/>
        </authorList>
    </citation>
    <scope>NUCLEOTIDE SEQUENCE [LARGE SCALE GENOMIC DNA]</scope>
    <source>
        <strain evidence="1 2">IBRC-M10015</strain>
    </source>
</reference>
<keyword evidence="1" id="KW-0378">Hydrolase</keyword>
<keyword evidence="2" id="KW-1185">Reference proteome</keyword>